<dbReference type="GO" id="GO:0046872">
    <property type="term" value="F:metal ion binding"/>
    <property type="evidence" value="ECO:0007669"/>
    <property type="project" value="UniProtKB-KW"/>
</dbReference>
<dbReference type="NCBIfam" id="NF011443">
    <property type="entry name" value="PRK14869.1-5"/>
    <property type="match status" value="1"/>
</dbReference>
<evidence type="ECO:0000313" key="10">
    <source>
        <dbReference type="EMBL" id="CUQ77654.1"/>
    </source>
</evidence>
<dbReference type="Pfam" id="PF02833">
    <property type="entry name" value="DHHA2"/>
    <property type="match status" value="1"/>
</dbReference>
<evidence type="ECO:0000256" key="8">
    <source>
        <dbReference type="PROSITE-ProRule" id="PRU00703"/>
    </source>
</evidence>
<dbReference type="InterPro" id="IPR046342">
    <property type="entry name" value="CBS_dom_sf"/>
</dbReference>
<keyword evidence="5" id="KW-0464">Manganese</keyword>
<dbReference type="SMART" id="SM00116">
    <property type="entry name" value="CBS"/>
    <property type="match status" value="1"/>
</dbReference>
<evidence type="ECO:0000313" key="11">
    <source>
        <dbReference type="Proteomes" id="UP000095621"/>
    </source>
</evidence>
<proteinExistence type="predicted"/>
<keyword evidence="3" id="KW-0479">Metal-binding</keyword>
<dbReference type="PROSITE" id="PS51371">
    <property type="entry name" value="CBS"/>
    <property type="match status" value="1"/>
</dbReference>
<keyword evidence="4 10" id="KW-0378">Hydrolase</keyword>
<dbReference type="FunFam" id="3.90.1640.10:FF:000001">
    <property type="entry name" value="Probable manganese-dependent inorganic pyrophosphatase"/>
    <property type="match status" value="1"/>
</dbReference>
<dbReference type="Gene3D" id="3.10.310.20">
    <property type="entry name" value="DHHA2 domain"/>
    <property type="match status" value="1"/>
</dbReference>
<dbReference type="SMART" id="SM01131">
    <property type="entry name" value="DHHA2"/>
    <property type="match status" value="1"/>
</dbReference>
<dbReference type="Gene3D" id="3.40.1390.20">
    <property type="entry name" value="HprK N-terminal domain-like"/>
    <property type="match status" value="1"/>
</dbReference>
<evidence type="ECO:0000256" key="6">
    <source>
        <dbReference type="ARBA" id="ARBA00032535"/>
    </source>
</evidence>
<dbReference type="PANTHER" id="PTHR12112">
    <property type="entry name" value="BNIP - RELATED"/>
    <property type="match status" value="1"/>
</dbReference>
<dbReference type="InterPro" id="IPR010766">
    <property type="entry name" value="DRTGG"/>
</dbReference>
<dbReference type="EC" id="3.6.1.1" evidence="2"/>
<dbReference type="SUPFAM" id="SSF54631">
    <property type="entry name" value="CBS-domain pair"/>
    <property type="match status" value="1"/>
</dbReference>
<dbReference type="PANTHER" id="PTHR12112:SF22">
    <property type="entry name" value="MANGANESE-DEPENDENT INORGANIC PYROPHOSPHATASE-RELATED"/>
    <property type="match status" value="1"/>
</dbReference>
<dbReference type="SUPFAM" id="SSF64182">
    <property type="entry name" value="DHH phosphoesterases"/>
    <property type="match status" value="1"/>
</dbReference>
<feature type="domain" description="CBS" evidence="9">
    <location>
        <begin position="258"/>
        <end position="317"/>
    </location>
</feature>
<organism evidence="10 11">
    <name type="scientific">Lachnospira eligens</name>
    <dbReference type="NCBI Taxonomy" id="39485"/>
    <lineage>
        <taxon>Bacteria</taxon>
        <taxon>Bacillati</taxon>
        <taxon>Bacillota</taxon>
        <taxon>Clostridia</taxon>
        <taxon>Lachnospirales</taxon>
        <taxon>Lachnospiraceae</taxon>
        <taxon>Lachnospira</taxon>
    </lineage>
</organism>
<keyword evidence="8" id="KW-0129">CBS domain</keyword>
<evidence type="ECO:0000256" key="1">
    <source>
        <dbReference type="ARBA" id="ARBA00001936"/>
    </source>
</evidence>
<evidence type="ECO:0000256" key="3">
    <source>
        <dbReference type="ARBA" id="ARBA00022723"/>
    </source>
</evidence>
<dbReference type="OrthoDB" id="9766150at2"/>
<dbReference type="GO" id="GO:0005737">
    <property type="term" value="C:cytoplasm"/>
    <property type="evidence" value="ECO:0007669"/>
    <property type="project" value="InterPro"/>
</dbReference>
<dbReference type="Pfam" id="PF07085">
    <property type="entry name" value="DRTGG"/>
    <property type="match status" value="1"/>
</dbReference>
<dbReference type="AlphaFoldDB" id="A0A174YRC2"/>
<reference evidence="10 11" key="1">
    <citation type="submission" date="2015-09" db="EMBL/GenBank/DDBJ databases">
        <authorList>
            <consortium name="Pathogen Informatics"/>
        </authorList>
    </citation>
    <scope>NUCLEOTIDE SEQUENCE [LARGE SCALE GENOMIC DNA]</scope>
    <source>
        <strain evidence="10 11">2789STDY5834875</strain>
    </source>
</reference>
<dbReference type="InterPro" id="IPR000644">
    <property type="entry name" value="CBS_dom"/>
</dbReference>
<comment type="catalytic activity">
    <reaction evidence="7">
        <text>diphosphate + H2O = 2 phosphate + H(+)</text>
        <dbReference type="Rhea" id="RHEA:24576"/>
        <dbReference type="ChEBI" id="CHEBI:15377"/>
        <dbReference type="ChEBI" id="CHEBI:15378"/>
        <dbReference type="ChEBI" id="CHEBI:33019"/>
        <dbReference type="ChEBI" id="CHEBI:43474"/>
        <dbReference type="EC" id="3.6.1.1"/>
    </reaction>
</comment>
<dbReference type="RefSeq" id="WP_022098785.1">
    <property type="nucleotide sequence ID" value="NZ_CZBU01000003.1"/>
</dbReference>
<dbReference type="Proteomes" id="UP000095621">
    <property type="component" value="Unassembled WGS sequence"/>
</dbReference>
<dbReference type="InterPro" id="IPR038763">
    <property type="entry name" value="DHH_sf"/>
</dbReference>
<dbReference type="GO" id="GO:0004427">
    <property type="term" value="F:inorganic diphosphate phosphatase activity"/>
    <property type="evidence" value="ECO:0007669"/>
    <property type="project" value="UniProtKB-EC"/>
</dbReference>
<dbReference type="EMBL" id="CZBU01000003">
    <property type="protein sequence ID" value="CUQ77654.1"/>
    <property type="molecule type" value="Genomic_DNA"/>
</dbReference>
<dbReference type="InterPro" id="IPR004097">
    <property type="entry name" value="DHHA2"/>
</dbReference>
<dbReference type="Gene3D" id="3.90.1640.10">
    <property type="entry name" value="inorganic pyrophosphatase (n-terminal core)"/>
    <property type="match status" value="1"/>
</dbReference>
<dbReference type="SUPFAM" id="SSF75138">
    <property type="entry name" value="HprK N-terminal domain-like"/>
    <property type="match status" value="1"/>
</dbReference>
<dbReference type="Gene3D" id="3.10.580.10">
    <property type="entry name" value="CBS-domain"/>
    <property type="match status" value="1"/>
</dbReference>
<dbReference type="InterPro" id="IPR028979">
    <property type="entry name" value="Ser_kin/Pase_Hpr-like_N_sf"/>
</dbReference>
<evidence type="ECO:0000259" key="9">
    <source>
        <dbReference type="PROSITE" id="PS51371"/>
    </source>
</evidence>
<evidence type="ECO:0000256" key="2">
    <source>
        <dbReference type="ARBA" id="ARBA00012146"/>
    </source>
</evidence>
<dbReference type="InterPro" id="IPR001667">
    <property type="entry name" value="DDH_dom"/>
</dbReference>
<accession>A0A174YRC2</accession>
<protein>
    <recommendedName>
        <fullName evidence="2">inorganic diphosphatase</fullName>
        <ecNumber evidence="2">3.6.1.1</ecNumber>
    </recommendedName>
    <alternativeName>
        <fullName evidence="6">Pyrophosphate phospho-hydrolase</fullName>
    </alternativeName>
</protein>
<comment type="cofactor">
    <cofactor evidence="1">
        <name>Mn(2+)</name>
        <dbReference type="ChEBI" id="CHEBI:29035"/>
    </cofactor>
</comment>
<evidence type="ECO:0000256" key="5">
    <source>
        <dbReference type="ARBA" id="ARBA00023211"/>
    </source>
</evidence>
<dbReference type="InterPro" id="IPR038222">
    <property type="entry name" value="DHHA2_dom_sf"/>
</dbReference>
<evidence type="ECO:0000256" key="4">
    <source>
        <dbReference type="ARBA" id="ARBA00022801"/>
    </source>
</evidence>
<evidence type="ECO:0000256" key="7">
    <source>
        <dbReference type="ARBA" id="ARBA00047820"/>
    </source>
</evidence>
<gene>
    <name evidence="10" type="primary">ppaC_2</name>
    <name evidence="10" type="ORF">ERS852490_01712</name>
</gene>
<dbReference type="Pfam" id="PF00571">
    <property type="entry name" value="CBS"/>
    <property type="match status" value="2"/>
</dbReference>
<dbReference type="Pfam" id="PF01368">
    <property type="entry name" value="DHH"/>
    <property type="match status" value="1"/>
</dbReference>
<sequence length="553" mass="61939">MEEYKEKAKEIMVIGHKNPDTDSICSAICYADLKNKITGTDNYVPKRAGHLNEETHFVLNRFGVEAPEYIKDVRPQVMNIEIRHTEGIDREISVRNAWKLMDSLNVVTLPITEGRKLTGLVSIDDIAKSYFETFDNRVLSNAKTSFANIVETLGGRVITGDESEIFDKGKMLIAAANPDMMESMIDEGDIVILGNRYESQLCAIEMEAKCLIICEGAKVSNTIAKVAKSHNCIIIETDYDTYTVARLMNQAIPVGFFMTPRDRIVCFKTTDYVEDIQEIMTKKRFRDFPIEDENGNYVGTISRRNLLRSGRKKVILVDHNEKNQAVNGIEDTEILEIIDHHRLGPIQTITPVFFRNQPLGCTGTIIYKMYQEAGINIEPVIAGLMCSAIISDTLIFKSPTCTPDDIEAAMELADIAGIDPEVYGRQMFGAGSNLDEKTDREIFYQDFKKFAINDVTVGVGQVNAMGPEDIEKIKAKEVPFIDTVTGDGGLDVVYFLMTDISTECSYVLCSGKNADTIMSQAFGVDKQQDTYILKNVVSRKKQFLPAIMEAMEQ</sequence>
<name>A0A174YRC2_9FIRM</name>
<dbReference type="NCBIfam" id="NF011442">
    <property type="entry name" value="PRK14869.1-4"/>
    <property type="match status" value="1"/>
</dbReference>